<dbReference type="AlphaFoldDB" id="A0AB37RCI1"/>
<sequence>MDINLALVRTSLTVDYQNDSVSKDQQLIQQKIEFAHVRLSNTIPAGRYSGQGQVFSACEVQTGWN</sequence>
<proteinExistence type="predicted"/>
<organism evidence="1 2">
    <name type="scientific">Lactiplantibacillus pentosus</name>
    <name type="common">Lactobacillus pentosus</name>
    <dbReference type="NCBI Taxonomy" id="1589"/>
    <lineage>
        <taxon>Bacteria</taxon>
        <taxon>Bacillati</taxon>
        <taxon>Bacillota</taxon>
        <taxon>Bacilli</taxon>
        <taxon>Lactobacillales</taxon>
        <taxon>Lactobacillaceae</taxon>
        <taxon>Lactiplantibacillus</taxon>
    </lineage>
</organism>
<gene>
    <name evidence="1" type="ORF">D6U17_16255</name>
</gene>
<evidence type="ECO:0000313" key="2">
    <source>
        <dbReference type="Proteomes" id="UP000281061"/>
    </source>
</evidence>
<dbReference type="Proteomes" id="UP000281061">
    <property type="component" value="Unassembled WGS sequence"/>
</dbReference>
<reference evidence="1 2" key="1">
    <citation type="submission" date="2018-10" db="EMBL/GenBank/DDBJ databases">
        <title>Genome sequences of five Lactobacillus pentosus strains isolated from brines of traditionally fermented spanish-style green table olives and differences between them.</title>
        <authorList>
            <person name="Jimenez Diaz R."/>
        </authorList>
    </citation>
    <scope>NUCLEOTIDE SEQUENCE [LARGE SCALE GENOMIC DNA]</scope>
    <source>
        <strain evidence="1 2">IG8</strain>
    </source>
</reference>
<evidence type="ECO:0000313" key="1">
    <source>
        <dbReference type="EMBL" id="RMW51229.1"/>
    </source>
</evidence>
<protein>
    <submittedName>
        <fullName evidence="1">Uncharacterized protein</fullName>
    </submittedName>
</protein>
<dbReference type="EMBL" id="RDCL01000096">
    <property type="protein sequence ID" value="RMW51229.1"/>
    <property type="molecule type" value="Genomic_DNA"/>
</dbReference>
<comment type="caution">
    <text evidence="1">The sequence shown here is derived from an EMBL/GenBank/DDBJ whole genome shotgun (WGS) entry which is preliminary data.</text>
</comment>
<name>A0AB37RCI1_LACPE</name>
<accession>A0AB37RCI1</accession>